<evidence type="ECO:0000313" key="3">
    <source>
        <dbReference type="Proteomes" id="UP000019141"/>
    </source>
</evidence>
<proteinExistence type="predicted"/>
<evidence type="ECO:0000313" key="2">
    <source>
        <dbReference type="EMBL" id="ETX03764.1"/>
    </source>
</evidence>
<organism evidence="2 3">
    <name type="scientific">Entotheonella factor</name>
    <dbReference type="NCBI Taxonomy" id="1429438"/>
    <lineage>
        <taxon>Bacteria</taxon>
        <taxon>Pseudomonadati</taxon>
        <taxon>Nitrospinota/Tectimicrobiota group</taxon>
        <taxon>Candidatus Tectimicrobiota</taxon>
        <taxon>Candidatus Entotheonellia</taxon>
        <taxon>Candidatus Entotheonellales</taxon>
        <taxon>Candidatus Entotheonellaceae</taxon>
        <taxon>Candidatus Entotheonella</taxon>
    </lineage>
</organism>
<dbReference type="HOGENOM" id="CLU_1076398_0_0_7"/>
<evidence type="ECO:0000256" key="1">
    <source>
        <dbReference type="SAM" id="MobiDB-lite"/>
    </source>
</evidence>
<comment type="caution">
    <text evidence="2">The sequence shown here is derived from an EMBL/GenBank/DDBJ whole genome shotgun (WGS) entry which is preliminary data.</text>
</comment>
<dbReference type="EMBL" id="AZHW01000006">
    <property type="protein sequence ID" value="ETX03764.1"/>
    <property type="molecule type" value="Genomic_DNA"/>
</dbReference>
<sequence>MHTDNETESLEPWGRLVSGQRGVSASRIAERLGVTPAAVKKAAEPCGVMKMEGRHAFQVYDVGLVDTLPAHPDIQKSRERRAKPNPGIRKAASKRAADTRRERVVDQLAASKPELRFLYEPLVAKLWNPSTEADLAGADLYRELPAMLWEALAPRPERQDEAVELVVDILWAVMKTQTWKVSAWGGGQEPPLVLAIWQGRYSIRAKKGPELYKNVFAAAIRHLWYNEVSGTKYAQRLMALDRLSEISTQCWPAEHGDT</sequence>
<name>W4M0A4_ENTF1</name>
<gene>
    <name evidence="2" type="ORF">ETSY1_46185</name>
</gene>
<keyword evidence="3" id="KW-1185">Reference proteome</keyword>
<feature type="region of interest" description="Disordered" evidence="1">
    <location>
        <begin position="71"/>
        <end position="98"/>
    </location>
</feature>
<protein>
    <submittedName>
        <fullName evidence="2">Uncharacterized protein</fullName>
    </submittedName>
</protein>
<dbReference type="Proteomes" id="UP000019141">
    <property type="component" value="Unassembled WGS sequence"/>
</dbReference>
<geneLocation type="plasmid" evidence="2">
    <name>pTSY</name>
</geneLocation>
<dbReference type="AlphaFoldDB" id="W4M0A4"/>
<keyword evidence="2" id="KW-0614">Plasmid</keyword>
<reference evidence="2 3" key="1">
    <citation type="journal article" date="2014" name="Nature">
        <title>An environmental bacterial taxon with a large and distinct metabolic repertoire.</title>
        <authorList>
            <person name="Wilson M.C."/>
            <person name="Mori T."/>
            <person name="Ruckert C."/>
            <person name="Uria A.R."/>
            <person name="Helf M.J."/>
            <person name="Takada K."/>
            <person name="Gernert C."/>
            <person name="Steffens U.A."/>
            <person name="Heycke N."/>
            <person name="Schmitt S."/>
            <person name="Rinke C."/>
            <person name="Helfrich E.J."/>
            <person name="Brachmann A.O."/>
            <person name="Gurgui C."/>
            <person name="Wakimoto T."/>
            <person name="Kracht M."/>
            <person name="Crusemann M."/>
            <person name="Hentschel U."/>
            <person name="Abe I."/>
            <person name="Matsunaga S."/>
            <person name="Kalinowski J."/>
            <person name="Takeyama H."/>
            <person name="Piel J."/>
        </authorList>
    </citation>
    <scope>NUCLEOTIDE SEQUENCE [LARGE SCALE GENOMIC DNA]</scope>
    <source>
        <strain evidence="3">TSY1</strain>
        <plasmid evidence="2">pTSY</plasmid>
    </source>
</reference>
<accession>W4M0A4</accession>